<dbReference type="GO" id="GO:0009450">
    <property type="term" value="P:gamma-aminobutyric acid catabolic process"/>
    <property type="evidence" value="ECO:0007669"/>
    <property type="project" value="TreeGrafter"/>
</dbReference>
<dbReference type="FunFam" id="3.40.605.10:FF:000033">
    <property type="entry name" value="NAD-dependent succinate-semialdehyde dehydrogenase"/>
    <property type="match status" value="1"/>
</dbReference>
<reference evidence="4 5" key="1">
    <citation type="journal article" date="2018" name="Int. J. Syst. Bacteriol.">
        <title>Oceaniradius stylonemae gen. nov., sp. nov., isolated from a red alga, Stylonema cornu-cervi.</title>
        <authorList>
            <person name="Jeong S."/>
        </authorList>
    </citation>
    <scope>NUCLEOTIDE SEQUENCE [LARGE SCALE GENOMIC DNA]</scope>
    <source>
        <strain evidence="4 5">StC1</strain>
    </source>
</reference>
<keyword evidence="2" id="KW-0560">Oxidoreductase</keyword>
<organism evidence="4 5">
    <name type="scientific">Oceaniradius stylonematis</name>
    <dbReference type="NCBI Taxonomy" id="2184161"/>
    <lineage>
        <taxon>Bacteria</taxon>
        <taxon>Pseudomonadati</taxon>
        <taxon>Pseudomonadota</taxon>
        <taxon>Alphaproteobacteria</taxon>
        <taxon>Hyphomicrobiales</taxon>
        <taxon>Ahrensiaceae</taxon>
        <taxon>Oceaniradius</taxon>
    </lineage>
</organism>
<protein>
    <submittedName>
        <fullName evidence="4">NAD-dependent succinate-semialdehyde dehydrogenase</fullName>
    </submittedName>
</protein>
<name>A0A3A8A995_9HYPH</name>
<dbReference type="OrthoDB" id="9812625at2"/>
<dbReference type="PANTHER" id="PTHR43353">
    <property type="entry name" value="SUCCINATE-SEMIALDEHYDE DEHYDROGENASE, MITOCHONDRIAL"/>
    <property type="match status" value="1"/>
</dbReference>
<dbReference type="Gene3D" id="3.40.605.10">
    <property type="entry name" value="Aldehyde Dehydrogenase, Chain A, domain 1"/>
    <property type="match status" value="1"/>
</dbReference>
<evidence type="ECO:0000256" key="2">
    <source>
        <dbReference type="ARBA" id="ARBA00023002"/>
    </source>
</evidence>
<evidence type="ECO:0000313" key="5">
    <source>
        <dbReference type="Proteomes" id="UP000246132"/>
    </source>
</evidence>
<dbReference type="Gene3D" id="3.40.309.10">
    <property type="entry name" value="Aldehyde Dehydrogenase, Chain A, domain 2"/>
    <property type="match status" value="1"/>
</dbReference>
<dbReference type="RefSeq" id="WP_109767597.1">
    <property type="nucleotide sequence ID" value="NZ_QFWV02000009.1"/>
</dbReference>
<dbReference type="Pfam" id="PF00171">
    <property type="entry name" value="Aldedh"/>
    <property type="match status" value="1"/>
</dbReference>
<sequence length="476" mass="50933">MFDNLSLFIDGEWIKEGRRTEDLIDPATEAVLGQVPHATAEDLDRAAKAAHRAFLTWKNVSALERARIISGAAALMRARLDAIAWNLTLESGKPIREARTEVMFAADILDWYAEEGKRAYGRQIPSRLPGAMQVVLKEPVGPCASFAAWNVPATTPCRKIGGALAAGCTLVLKPSEETPATALAIAKAFEDAGLPAGVLNIVFGVPAEISSQLIATAEIRKVSFTGSTEVGKHLARLAADRVLRITLELGGHAPVIVAEDADVEKAAKSVATNKYRNAGQICISPSRFFVHDRVHDSFVRHFTEISAALQVKPGIDEDSDIGALANKRRLDAMEAFVEDATSKGATIECGGRRLGNLGFFFPPTVLSDVPDTASAMTEEIFGPVVPIQRFDTLDGVIEKANALPYGLAAYAYTSSQKTAAEISSRIETGMLGINHTVVFTPETPFGGVKESGYGSEGGIEGLEAYLTPKLVSQLAW</sequence>
<dbReference type="GO" id="GO:0004777">
    <property type="term" value="F:succinate-semialdehyde dehydrogenase (NAD+) activity"/>
    <property type="evidence" value="ECO:0007669"/>
    <property type="project" value="TreeGrafter"/>
</dbReference>
<dbReference type="FunFam" id="3.40.309.10:FF:000009">
    <property type="entry name" value="Aldehyde dehydrogenase A"/>
    <property type="match status" value="1"/>
</dbReference>
<dbReference type="InterPro" id="IPR016161">
    <property type="entry name" value="Ald_DH/histidinol_DH"/>
</dbReference>
<dbReference type="InterPro" id="IPR016163">
    <property type="entry name" value="Ald_DH_C"/>
</dbReference>
<dbReference type="EMBL" id="QFWV02000009">
    <property type="protein sequence ID" value="RKF05539.1"/>
    <property type="molecule type" value="Genomic_DNA"/>
</dbReference>
<dbReference type="AlphaFoldDB" id="A0A3A8A995"/>
<keyword evidence="5" id="KW-1185">Reference proteome</keyword>
<comment type="similarity">
    <text evidence="1">Belongs to the aldehyde dehydrogenase family.</text>
</comment>
<evidence type="ECO:0000313" key="4">
    <source>
        <dbReference type="EMBL" id="RKF05539.1"/>
    </source>
</evidence>
<comment type="caution">
    <text evidence="4">The sequence shown here is derived from an EMBL/GenBank/DDBJ whole genome shotgun (WGS) entry which is preliminary data.</text>
</comment>
<dbReference type="InterPro" id="IPR016162">
    <property type="entry name" value="Ald_DH_N"/>
</dbReference>
<feature type="domain" description="Aldehyde dehydrogenase" evidence="3">
    <location>
        <begin position="13"/>
        <end position="471"/>
    </location>
</feature>
<accession>A0A3A8A995</accession>
<dbReference type="Proteomes" id="UP000246132">
    <property type="component" value="Unassembled WGS sequence"/>
</dbReference>
<gene>
    <name evidence="4" type="ORF">DEM25_017360</name>
</gene>
<dbReference type="InterPro" id="IPR015590">
    <property type="entry name" value="Aldehyde_DH_dom"/>
</dbReference>
<dbReference type="PANTHER" id="PTHR43353:SF5">
    <property type="entry name" value="SUCCINATE-SEMIALDEHYDE DEHYDROGENASE, MITOCHONDRIAL"/>
    <property type="match status" value="1"/>
</dbReference>
<dbReference type="SUPFAM" id="SSF53720">
    <property type="entry name" value="ALDH-like"/>
    <property type="match status" value="1"/>
</dbReference>
<evidence type="ECO:0000259" key="3">
    <source>
        <dbReference type="Pfam" id="PF00171"/>
    </source>
</evidence>
<proteinExistence type="inferred from homology"/>
<dbReference type="InterPro" id="IPR050740">
    <property type="entry name" value="Aldehyde_DH_Superfamily"/>
</dbReference>
<evidence type="ECO:0000256" key="1">
    <source>
        <dbReference type="ARBA" id="ARBA00009986"/>
    </source>
</evidence>
<dbReference type="CDD" id="cd07103">
    <property type="entry name" value="ALDH_F5_SSADH_GabD"/>
    <property type="match status" value="1"/>
</dbReference>